<dbReference type="AlphaFoldDB" id="A0A833PCE8"/>
<dbReference type="Proteomes" id="UP000490535">
    <property type="component" value="Unassembled WGS sequence"/>
</dbReference>
<reference evidence="4" key="1">
    <citation type="journal article" date="2020" name="MBio">
        <title>Horizontal gene transfer to a defensive symbiont with a reduced genome amongst a multipartite beetle microbiome.</title>
        <authorList>
            <person name="Waterworth S.C."/>
            <person name="Florez L.V."/>
            <person name="Rees E.R."/>
            <person name="Hertweck C."/>
            <person name="Kaltenpoth M."/>
            <person name="Kwan J.C."/>
        </authorList>
    </citation>
    <scope>NUCLEOTIDE SEQUENCE [LARGE SCALE GENOMIC DNA]</scope>
</reference>
<sequence>MNIHRIICVLCLVFSGHVLADDASPVLFEQVLQLKPNQFYAVELEDIQPGDQIWTAVYLIGRQNYPGMTSKVDFVIHNQALLNKAQPSQQTTQQTLVAETLTQTNQYSFHQFKGLQALLDENTITSIEDPKLEKSDTIRIYSQVNDWIPEYNAYEPTQVRFGIQNAVDFDIVAAYVLVGKGEKPSALSELNFKNIKPAYLTTSIPPVQADFTQTVSQKSEYSLSRNEIKLIIFFGMMVAMAFFAFIHRGKLKRAF</sequence>
<gene>
    <name evidence="3" type="ORF">GAK29_02143</name>
</gene>
<keyword evidence="1" id="KW-0812">Transmembrane</keyword>
<evidence type="ECO:0000256" key="2">
    <source>
        <dbReference type="SAM" id="SignalP"/>
    </source>
</evidence>
<keyword evidence="1" id="KW-0472">Membrane</keyword>
<proteinExistence type="predicted"/>
<name>A0A833PCE8_ACIBZ</name>
<evidence type="ECO:0000313" key="4">
    <source>
        <dbReference type="Proteomes" id="UP000490535"/>
    </source>
</evidence>
<keyword evidence="1" id="KW-1133">Transmembrane helix</keyword>
<feature type="chain" id="PRO_5032470633" evidence="2">
    <location>
        <begin position="21"/>
        <end position="255"/>
    </location>
</feature>
<dbReference type="EMBL" id="WNDP01000046">
    <property type="protein sequence ID" value="KAF1025124.1"/>
    <property type="molecule type" value="Genomic_DNA"/>
</dbReference>
<evidence type="ECO:0000256" key="1">
    <source>
        <dbReference type="SAM" id="Phobius"/>
    </source>
</evidence>
<accession>A0A833PCE8</accession>
<evidence type="ECO:0000313" key="3">
    <source>
        <dbReference type="EMBL" id="KAF1025124.1"/>
    </source>
</evidence>
<organism evidence="3 4">
    <name type="scientific">Acinetobacter bereziniae</name>
    <name type="common">Acinetobacter genomosp. 10</name>
    <dbReference type="NCBI Taxonomy" id="106648"/>
    <lineage>
        <taxon>Bacteria</taxon>
        <taxon>Pseudomonadati</taxon>
        <taxon>Pseudomonadota</taxon>
        <taxon>Gammaproteobacteria</taxon>
        <taxon>Moraxellales</taxon>
        <taxon>Moraxellaceae</taxon>
        <taxon>Acinetobacter</taxon>
    </lineage>
</organism>
<feature type="signal peptide" evidence="2">
    <location>
        <begin position="1"/>
        <end position="20"/>
    </location>
</feature>
<keyword evidence="2" id="KW-0732">Signal</keyword>
<comment type="caution">
    <text evidence="3">The sequence shown here is derived from an EMBL/GenBank/DDBJ whole genome shotgun (WGS) entry which is preliminary data.</text>
</comment>
<feature type="transmembrane region" description="Helical" evidence="1">
    <location>
        <begin position="228"/>
        <end position="246"/>
    </location>
</feature>
<protein>
    <submittedName>
        <fullName evidence="3">Uncharacterized protein</fullName>
    </submittedName>
</protein>